<evidence type="ECO:0000313" key="12">
    <source>
        <dbReference type="Proteomes" id="UP000076858"/>
    </source>
</evidence>
<evidence type="ECO:0000313" key="11">
    <source>
        <dbReference type="EMBL" id="KZS13462.1"/>
    </source>
</evidence>
<dbReference type="GO" id="GO:0008270">
    <property type="term" value="F:zinc ion binding"/>
    <property type="evidence" value="ECO:0007669"/>
    <property type="project" value="UniProtKB-KW"/>
</dbReference>
<evidence type="ECO:0000259" key="10">
    <source>
        <dbReference type="PROSITE" id="PS50238"/>
    </source>
</evidence>
<dbReference type="EMBL" id="LRGB01001151">
    <property type="protein sequence ID" value="KZS13462.1"/>
    <property type="molecule type" value="Genomic_DNA"/>
</dbReference>
<evidence type="ECO:0000256" key="6">
    <source>
        <dbReference type="ARBA" id="ARBA00022833"/>
    </source>
</evidence>
<dbReference type="PROSITE" id="PS50081">
    <property type="entry name" value="ZF_DAG_PE_2"/>
    <property type="match status" value="1"/>
</dbReference>
<dbReference type="GO" id="GO:0005634">
    <property type="term" value="C:nucleus"/>
    <property type="evidence" value="ECO:0007669"/>
    <property type="project" value="TreeGrafter"/>
</dbReference>
<keyword evidence="2" id="KW-0217">Developmental protein</keyword>
<keyword evidence="6" id="KW-0862">Zinc</keyword>
<dbReference type="GO" id="GO:0097149">
    <property type="term" value="C:centralspindlin complex"/>
    <property type="evidence" value="ECO:0007669"/>
    <property type="project" value="TreeGrafter"/>
</dbReference>
<keyword evidence="12" id="KW-1185">Reference proteome</keyword>
<dbReference type="InterPro" id="IPR008936">
    <property type="entry name" value="Rho_GTPase_activation_prot"/>
</dbReference>
<dbReference type="SMART" id="SM00109">
    <property type="entry name" value="C1"/>
    <property type="match status" value="1"/>
</dbReference>
<dbReference type="OrthoDB" id="2218807at2759"/>
<dbReference type="GO" id="GO:0007266">
    <property type="term" value="P:Rho protein signal transduction"/>
    <property type="evidence" value="ECO:0007669"/>
    <property type="project" value="TreeGrafter"/>
</dbReference>
<accession>A0A162CAG1</accession>
<dbReference type="PROSITE" id="PS00479">
    <property type="entry name" value="ZF_DAG_PE_1"/>
    <property type="match status" value="1"/>
</dbReference>
<dbReference type="InterPro" id="IPR046349">
    <property type="entry name" value="C1-like_sf"/>
</dbReference>
<dbReference type="InterPro" id="IPR000198">
    <property type="entry name" value="RhoGAP_dom"/>
</dbReference>
<feature type="compositionally biased region" description="Low complexity" evidence="8">
    <location>
        <begin position="172"/>
        <end position="187"/>
    </location>
</feature>
<evidence type="ECO:0000256" key="8">
    <source>
        <dbReference type="SAM" id="MobiDB-lite"/>
    </source>
</evidence>
<dbReference type="Pfam" id="PF00130">
    <property type="entry name" value="C1_1"/>
    <property type="match status" value="1"/>
</dbReference>
<keyword evidence="3" id="KW-0479">Metal-binding</keyword>
<evidence type="ECO:0000256" key="7">
    <source>
        <dbReference type="ARBA" id="ARBA00022871"/>
    </source>
</evidence>
<keyword evidence="4" id="KW-0863">Zinc-finger</keyword>
<dbReference type="STRING" id="35525.A0A162CAG1"/>
<feature type="compositionally biased region" description="Polar residues" evidence="8">
    <location>
        <begin position="295"/>
        <end position="310"/>
    </location>
</feature>
<dbReference type="SUPFAM" id="SSF48350">
    <property type="entry name" value="GTPase activation domain, GAP"/>
    <property type="match status" value="1"/>
</dbReference>
<dbReference type="GO" id="GO:0032154">
    <property type="term" value="C:cleavage furrow"/>
    <property type="evidence" value="ECO:0007669"/>
    <property type="project" value="TreeGrafter"/>
</dbReference>
<dbReference type="PROSITE" id="PS50238">
    <property type="entry name" value="RHOGAP"/>
    <property type="match status" value="1"/>
</dbReference>
<evidence type="ECO:0000256" key="2">
    <source>
        <dbReference type="ARBA" id="ARBA00022473"/>
    </source>
</evidence>
<dbReference type="GO" id="GO:0005096">
    <property type="term" value="F:GTPase activator activity"/>
    <property type="evidence" value="ECO:0007669"/>
    <property type="project" value="UniProtKB-KW"/>
</dbReference>
<dbReference type="AlphaFoldDB" id="A0A162CAG1"/>
<feature type="compositionally biased region" description="Polar residues" evidence="8">
    <location>
        <begin position="237"/>
        <end position="255"/>
    </location>
</feature>
<dbReference type="GO" id="GO:0051233">
    <property type="term" value="C:spindle midzone"/>
    <property type="evidence" value="ECO:0007669"/>
    <property type="project" value="TreeGrafter"/>
</dbReference>
<dbReference type="GO" id="GO:0000281">
    <property type="term" value="P:mitotic cytokinesis"/>
    <property type="evidence" value="ECO:0007669"/>
    <property type="project" value="TreeGrafter"/>
</dbReference>
<feature type="domain" description="Phorbol-ester/DAG-type" evidence="9">
    <location>
        <begin position="339"/>
        <end position="388"/>
    </location>
</feature>
<dbReference type="Proteomes" id="UP000076858">
    <property type="component" value="Unassembled WGS sequence"/>
</dbReference>
<feature type="region of interest" description="Disordered" evidence="8">
    <location>
        <begin position="105"/>
        <end position="207"/>
    </location>
</feature>
<dbReference type="SUPFAM" id="SSF57889">
    <property type="entry name" value="Cysteine-rich domain"/>
    <property type="match status" value="1"/>
</dbReference>
<protein>
    <submittedName>
        <fullName evidence="11">Rac GTPase-activating protein</fullName>
    </submittedName>
</protein>
<dbReference type="Pfam" id="PF00620">
    <property type="entry name" value="RhoGAP"/>
    <property type="match status" value="1"/>
</dbReference>
<feature type="region of interest" description="Disordered" evidence="8">
    <location>
        <begin position="237"/>
        <end position="322"/>
    </location>
</feature>
<dbReference type="GO" id="GO:0030154">
    <property type="term" value="P:cell differentiation"/>
    <property type="evidence" value="ECO:0007669"/>
    <property type="project" value="UniProtKB-KW"/>
</dbReference>
<reference evidence="11 12" key="1">
    <citation type="submission" date="2016-03" db="EMBL/GenBank/DDBJ databases">
        <title>EvidentialGene: Evidence-directed Construction of Genes on Genomes.</title>
        <authorList>
            <person name="Gilbert D.G."/>
            <person name="Choi J.-H."/>
            <person name="Mockaitis K."/>
            <person name="Colbourne J."/>
            <person name="Pfrender M."/>
        </authorList>
    </citation>
    <scope>NUCLEOTIDE SEQUENCE [LARGE SCALE GENOMIC DNA]</scope>
    <source>
        <strain evidence="11 12">Xinb3</strain>
        <tissue evidence="11">Complete organism</tissue>
    </source>
</reference>
<evidence type="ECO:0000256" key="4">
    <source>
        <dbReference type="ARBA" id="ARBA00022771"/>
    </source>
</evidence>
<dbReference type="CDD" id="cd04382">
    <property type="entry name" value="RhoGAP_MgcRacGAP"/>
    <property type="match status" value="1"/>
</dbReference>
<evidence type="ECO:0000259" key="9">
    <source>
        <dbReference type="PROSITE" id="PS50081"/>
    </source>
</evidence>
<organism evidence="11 12">
    <name type="scientific">Daphnia magna</name>
    <dbReference type="NCBI Taxonomy" id="35525"/>
    <lineage>
        <taxon>Eukaryota</taxon>
        <taxon>Metazoa</taxon>
        <taxon>Ecdysozoa</taxon>
        <taxon>Arthropoda</taxon>
        <taxon>Crustacea</taxon>
        <taxon>Branchiopoda</taxon>
        <taxon>Diplostraca</taxon>
        <taxon>Cladocera</taxon>
        <taxon>Anomopoda</taxon>
        <taxon>Daphniidae</taxon>
        <taxon>Daphnia</taxon>
    </lineage>
</organism>
<comment type="caution">
    <text evidence="11">The sequence shown here is derived from an EMBL/GenBank/DDBJ whole genome shotgun (WGS) entry which is preliminary data.</text>
</comment>
<dbReference type="GO" id="GO:0051256">
    <property type="term" value="P:mitotic spindle midzone assembly"/>
    <property type="evidence" value="ECO:0007669"/>
    <property type="project" value="TreeGrafter"/>
</dbReference>
<dbReference type="PANTHER" id="PTHR46199">
    <property type="entry name" value="RAC GTPASE-ACTIVATING PROTEIN 1"/>
    <property type="match status" value="1"/>
</dbReference>
<evidence type="ECO:0000256" key="5">
    <source>
        <dbReference type="ARBA" id="ARBA00022782"/>
    </source>
</evidence>
<dbReference type="CDD" id="cd20821">
    <property type="entry name" value="C1_MgcRacGAP"/>
    <property type="match status" value="1"/>
</dbReference>
<dbReference type="SMART" id="SM00324">
    <property type="entry name" value="RhoGAP"/>
    <property type="match status" value="1"/>
</dbReference>
<dbReference type="PANTHER" id="PTHR46199:SF3">
    <property type="entry name" value="RAC GTPASE-ACTIVATING PROTEIN 1"/>
    <property type="match status" value="1"/>
</dbReference>
<sequence length="599" mass="67368">MDSSTQITMLARQFDDLCKGFTNLIEDFRRYALNQENCQLKWLEAEDEVRHLKNQLSDANQVNSKLQAQYHQTTALLKNEVKVRTHLQEEKKTLVDYLSEKKLRISKEKNHSTERNENSNEPTKKNRHSMPGICPSRDWLCNETDSNSVGTPSIVSEISNEGMNRENELPTSSARSSRASSRGSRPSNMESFITSDGGFKRRSRRDGILDNSCSERLIATTTVSIPIKGGPITATSVIETSPETNQMTDEMNTSFGKKRRVRIDSIQQLENENDVAPSAPSQSLLEPPKNRFIMNETSPTVNGRRSTSVPATARLSDGQGPAYLRPMASGGRLSLNQRRHNFSQKTIIKSENCLPCGNRIKFGKLAFKCSDCRATCHVDCKTRMPQICVPTTQASISRGLSGTLADFAPLTVPMIPSLIVHCVNEVERRGMKEVAIYRVNGSEKEITDLKDEMVRGKMQPQRLAQVNIHVVTGALKLFLRTLKEPLITFTLWKSFVGICDLTEEMDVQTALYALIPELPRPNRDTLAFLILHIQKVADTPECKMLTSSLARVFGPIIIGHSRPNPDVELTLKETKKQACTMEKLLQIPSDYWCRFIVDH</sequence>
<dbReference type="FunFam" id="3.30.60.20:FF:000033">
    <property type="entry name" value="Rac GTPase-activating protein 1"/>
    <property type="match status" value="1"/>
</dbReference>
<dbReference type="GO" id="GO:0030496">
    <property type="term" value="C:midbody"/>
    <property type="evidence" value="ECO:0007669"/>
    <property type="project" value="TreeGrafter"/>
</dbReference>
<gene>
    <name evidence="11" type="ORF">APZ42_021445</name>
</gene>
<proteinExistence type="predicted"/>
<feature type="compositionally biased region" description="Polar residues" evidence="8">
    <location>
        <begin position="143"/>
        <end position="162"/>
    </location>
</feature>
<feature type="compositionally biased region" description="Basic and acidic residues" evidence="8">
    <location>
        <begin position="105"/>
        <end position="124"/>
    </location>
</feature>
<keyword evidence="1" id="KW-0343">GTPase activation</keyword>
<evidence type="ECO:0000256" key="1">
    <source>
        <dbReference type="ARBA" id="ARBA00022468"/>
    </source>
</evidence>
<dbReference type="Gene3D" id="1.10.555.10">
    <property type="entry name" value="Rho GTPase activation protein"/>
    <property type="match status" value="1"/>
</dbReference>
<evidence type="ECO:0000256" key="3">
    <source>
        <dbReference type="ARBA" id="ARBA00022723"/>
    </source>
</evidence>
<keyword evidence="7" id="KW-0744">Spermatogenesis</keyword>
<keyword evidence="5" id="KW-0221">Differentiation</keyword>
<name>A0A162CAG1_9CRUS</name>
<feature type="domain" description="Rho-GAP" evidence="10">
    <location>
        <begin position="408"/>
        <end position="592"/>
    </location>
</feature>
<dbReference type="Gene3D" id="3.30.60.20">
    <property type="match status" value="1"/>
</dbReference>
<dbReference type="InterPro" id="IPR002219">
    <property type="entry name" value="PKC_DAG/PE"/>
</dbReference>
<dbReference type="GO" id="GO:0007283">
    <property type="term" value="P:spermatogenesis"/>
    <property type="evidence" value="ECO:0007669"/>
    <property type="project" value="UniProtKB-KW"/>
</dbReference>